<evidence type="ECO:0000313" key="7">
    <source>
        <dbReference type="Proteomes" id="UP000261600"/>
    </source>
</evidence>
<dbReference type="AlphaFoldDB" id="A0A3Q3R4G3"/>
<dbReference type="KEGG" id="malb:109971532"/>
<dbReference type="Proteomes" id="UP000261600">
    <property type="component" value="Unplaced"/>
</dbReference>
<evidence type="ECO:0000313" key="6">
    <source>
        <dbReference type="Ensembl" id="ENSMALP00000026416.1"/>
    </source>
</evidence>
<comment type="similarity">
    <text evidence="1">Belongs to the 3-beta-HSD family.</text>
</comment>
<evidence type="ECO:0000256" key="1">
    <source>
        <dbReference type="ARBA" id="ARBA00009219"/>
    </source>
</evidence>
<dbReference type="SUPFAM" id="SSF51735">
    <property type="entry name" value="NAD(P)-binding Rossmann-fold domains"/>
    <property type="match status" value="1"/>
</dbReference>
<sequence length="523" mass="57864">MHQEAAPEQREGRERIVSLTDRQRHGCERSKAILRTFMELCGPNMSESGVSLCQVKQLPCQRIPLYRLQASGNHKHHLPCLSSQPWVNHPAPAVTTSPAVAMRNRVNGATATSCCSPECVASRLGEETALARSTSTGKVVVTGGGGYFGFRLVKELASQGMSVILLDMNKPPGDIPDGAIFYQSDIRDYPSLYKVCEGVDCVFHTASYGMSGPEQLRKEQVESVNVGGTNNVINVCKERSIPRLVYTSTINVVFTGKPIEDGDEASVAYVPPDMHIDPYSRTKAMAEQMVLSANGCSLKGGGLLRTCVLRPCGIYGPEERRHLHRVMVNVERRLFSFSFGDPRARMNWVHVENLVLAHTLAAEALTVKRSCVASGQAYFINDGVSVNLFDWLTPLFENLGYSRPSIHLPFSLVYSAAVLVEYLHVLLRPVIKVPLLFTRNEVRNIAVSHTFKIDKASRELGYCPKSYSLVDSVEQYLKSRQLHSRSPIFSLSQTSQLPQHLVVLLLMGLSLMLLMLCCIVCHS</sequence>
<keyword evidence="3" id="KW-0520">NAD</keyword>
<dbReference type="PANTHER" id="PTHR43245">
    <property type="entry name" value="BIFUNCTIONAL POLYMYXIN RESISTANCE PROTEIN ARNA"/>
    <property type="match status" value="1"/>
</dbReference>
<dbReference type="GO" id="GO:0006694">
    <property type="term" value="P:steroid biosynthetic process"/>
    <property type="evidence" value="ECO:0007669"/>
    <property type="project" value="InterPro"/>
</dbReference>
<keyword evidence="2" id="KW-0560">Oxidoreductase</keyword>
<evidence type="ECO:0000256" key="3">
    <source>
        <dbReference type="ARBA" id="ARBA00023027"/>
    </source>
</evidence>
<dbReference type="PANTHER" id="PTHR43245:SF51">
    <property type="entry name" value="SHORT CHAIN DEHYDROGENASE_REDUCTASE FAMILY 42E, MEMBER 2"/>
    <property type="match status" value="1"/>
</dbReference>
<evidence type="ECO:0000259" key="5">
    <source>
        <dbReference type="Pfam" id="PF01073"/>
    </source>
</evidence>
<organism evidence="6 7">
    <name type="scientific">Monopterus albus</name>
    <name type="common">Swamp eel</name>
    <dbReference type="NCBI Taxonomy" id="43700"/>
    <lineage>
        <taxon>Eukaryota</taxon>
        <taxon>Metazoa</taxon>
        <taxon>Chordata</taxon>
        <taxon>Craniata</taxon>
        <taxon>Vertebrata</taxon>
        <taxon>Euteleostomi</taxon>
        <taxon>Actinopterygii</taxon>
        <taxon>Neopterygii</taxon>
        <taxon>Teleostei</taxon>
        <taxon>Neoteleostei</taxon>
        <taxon>Acanthomorphata</taxon>
        <taxon>Anabantaria</taxon>
        <taxon>Synbranchiformes</taxon>
        <taxon>Synbranchidae</taxon>
        <taxon>Monopterus</taxon>
    </lineage>
</organism>
<dbReference type="CTD" id="100288072"/>
<evidence type="ECO:0000256" key="4">
    <source>
        <dbReference type="SAM" id="Phobius"/>
    </source>
</evidence>
<dbReference type="GeneID" id="109971532"/>
<feature type="domain" description="3-beta hydroxysteroid dehydrogenase/isomerase" evidence="5">
    <location>
        <begin position="140"/>
        <end position="409"/>
    </location>
</feature>
<dbReference type="OrthoDB" id="2735536at2759"/>
<protein>
    <recommendedName>
        <fullName evidence="5">3-beta hydroxysteroid dehydrogenase/isomerase domain-containing protein</fullName>
    </recommendedName>
</protein>
<reference evidence="6" key="1">
    <citation type="submission" date="2025-08" db="UniProtKB">
        <authorList>
            <consortium name="Ensembl"/>
        </authorList>
    </citation>
    <scope>IDENTIFICATION</scope>
</reference>
<proteinExistence type="inferred from homology"/>
<feature type="transmembrane region" description="Helical" evidence="4">
    <location>
        <begin position="501"/>
        <end position="521"/>
    </location>
</feature>
<keyword evidence="4" id="KW-0472">Membrane</keyword>
<dbReference type="GO" id="GO:0016616">
    <property type="term" value="F:oxidoreductase activity, acting on the CH-OH group of donors, NAD or NADP as acceptor"/>
    <property type="evidence" value="ECO:0007669"/>
    <property type="project" value="InterPro"/>
</dbReference>
<dbReference type="STRING" id="43700.ENSMALP00000026416"/>
<keyword evidence="4" id="KW-1133">Transmembrane helix</keyword>
<keyword evidence="7" id="KW-1185">Reference proteome</keyword>
<evidence type="ECO:0000256" key="2">
    <source>
        <dbReference type="ARBA" id="ARBA00023002"/>
    </source>
</evidence>
<dbReference type="InterPro" id="IPR036291">
    <property type="entry name" value="NAD(P)-bd_dom_sf"/>
</dbReference>
<dbReference type="Pfam" id="PF01073">
    <property type="entry name" value="3Beta_HSD"/>
    <property type="match status" value="1"/>
</dbReference>
<dbReference type="RefSeq" id="XP_020475500.1">
    <property type="nucleotide sequence ID" value="XM_020619844.1"/>
</dbReference>
<dbReference type="FunFam" id="3.40.50.720:FF:000138">
    <property type="entry name" value="Short-chain dehydrogenase/reductase family 42E member 1"/>
    <property type="match status" value="1"/>
</dbReference>
<reference evidence="6" key="2">
    <citation type="submission" date="2025-09" db="UniProtKB">
        <authorList>
            <consortium name="Ensembl"/>
        </authorList>
    </citation>
    <scope>IDENTIFICATION</scope>
</reference>
<keyword evidence="4" id="KW-0812">Transmembrane</keyword>
<dbReference type="Ensembl" id="ENSMALT00000026899.1">
    <property type="protein sequence ID" value="ENSMALP00000026416.1"/>
    <property type="gene ID" value="ENSMALG00000018337.1"/>
</dbReference>
<dbReference type="Gene3D" id="3.40.50.720">
    <property type="entry name" value="NAD(P)-binding Rossmann-like Domain"/>
    <property type="match status" value="1"/>
</dbReference>
<name>A0A3Q3R4G3_MONAL</name>
<dbReference type="InterPro" id="IPR050177">
    <property type="entry name" value="Lipid_A_modif_metabolic_enz"/>
</dbReference>
<accession>A0A3Q3R4G3</accession>
<dbReference type="InterPro" id="IPR002225">
    <property type="entry name" value="3Beta_OHSteriod_DH/Estase"/>
</dbReference>